<evidence type="ECO:0000313" key="1">
    <source>
        <dbReference type="EMBL" id="BAQ18351.1"/>
    </source>
</evidence>
<proteinExistence type="predicted"/>
<name>A0A0A8K6G4_9HYPH</name>
<dbReference type="EMBL" id="AP014648">
    <property type="protein sequence ID" value="BAQ18351.1"/>
    <property type="molecule type" value="Genomic_DNA"/>
</dbReference>
<protein>
    <submittedName>
        <fullName evidence="1">Uncharacterized protein</fullName>
    </submittedName>
</protein>
<organism evidence="1 2">
    <name type="scientific">Methyloceanibacter caenitepidi</name>
    <dbReference type="NCBI Taxonomy" id="1384459"/>
    <lineage>
        <taxon>Bacteria</taxon>
        <taxon>Pseudomonadati</taxon>
        <taxon>Pseudomonadota</taxon>
        <taxon>Alphaproteobacteria</taxon>
        <taxon>Hyphomicrobiales</taxon>
        <taxon>Hyphomicrobiaceae</taxon>
        <taxon>Methyloceanibacter</taxon>
    </lineage>
</organism>
<dbReference type="STRING" id="1384459.GL4_2918"/>
<reference evidence="1 2" key="1">
    <citation type="submission" date="2014-09" db="EMBL/GenBank/DDBJ databases">
        <title>Genome sequencing of Methyloceanibacter caenitepidi Gela4.</title>
        <authorList>
            <person name="Takeuchi M."/>
            <person name="Susumu S."/>
            <person name="Kamagata Y."/>
            <person name="Oshima K."/>
            <person name="Hattori M."/>
            <person name="Iwasaki W."/>
        </authorList>
    </citation>
    <scope>NUCLEOTIDE SEQUENCE [LARGE SCALE GENOMIC DNA]</scope>
    <source>
        <strain evidence="1 2">Gela4</strain>
    </source>
</reference>
<keyword evidence="2" id="KW-1185">Reference proteome</keyword>
<dbReference type="RefSeq" id="WP_045368457.1">
    <property type="nucleotide sequence ID" value="NZ_AP014648.1"/>
</dbReference>
<dbReference type="AlphaFoldDB" id="A0A0A8K6G4"/>
<dbReference type="KEGG" id="mcg:GL4_2918"/>
<dbReference type="HOGENOM" id="CLU_1803902_0_0_5"/>
<gene>
    <name evidence="1" type="ORF">GL4_2918</name>
</gene>
<dbReference type="Proteomes" id="UP000031643">
    <property type="component" value="Chromosome"/>
</dbReference>
<sequence length="143" mass="16672">MSPYLEPAPRSQARVLHDMLERGDMYEIVELTGNGPEPIGERYRFSLAECVRDIATMDGISGRALAVVCLNFCCATSEVIDHDKLVSEVYTYITRECLDDPDQKWDCPFLDESWPDWRNEFRREWNHERQAKDDARFYARTGT</sequence>
<evidence type="ECO:0000313" key="2">
    <source>
        <dbReference type="Proteomes" id="UP000031643"/>
    </source>
</evidence>
<accession>A0A0A8K6G4</accession>